<evidence type="ECO:0000256" key="10">
    <source>
        <dbReference type="ARBA" id="ARBA00022833"/>
    </source>
</evidence>
<feature type="transmembrane region" description="Helical" evidence="14">
    <location>
        <begin position="526"/>
        <end position="546"/>
    </location>
</feature>
<dbReference type="PROSITE" id="PS51292">
    <property type="entry name" value="ZF_RING_CH"/>
    <property type="match status" value="1"/>
</dbReference>
<feature type="transmembrane region" description="Helical" evidence="14">
    <location>
        <begin position="448"/>
        <end position="467"/>
    </location>
</feature>
<evidence type="ECO:0000256" key="11">
    <source>
        <dbReference type="ARBA" id="ARBA00022989"/>
    </source>
</evidence>
<feature type="transmembrane region" description="Helical" evidence="14">
    <location>
        <begin position="584"/>
        <end position="610"/>
    </location>
</feature>
<feature type="transmembrane region" description="Helical" evidence="14">
    <location>
        <begin position="106"/>
        <end position="129"/>
    </location>
</feature>
<keyword evidence="12 14" id="KW-0472">Membrane</keyword>
<gene>
    <name evidence="17" type="ORF">PVL29_026922</name>
</gene>
<keyword evidence="11 14" id="KW-1133">Transmembrane helix</keyword>
<dbReference type="GO" id="GO:0061630">
    <property type="term" value="F:ubiquitin protein ligase activity"/>
    <property type="evidence" value="ECO:0007669"/>
    <property type="project" value="UniProtKB-EC"/>
</dbReference>
<feature type="transmembrane region" description="Helical" evidence="14">
    <location>
        <begin position="848"/>
        <end position="875"/>
    </location>
</feature>
<feature type="transmembrane region" description="Helical" evidence="14">
    <location>
        <begin position="748"/>
        <end position="773"/>
    </location>
</feature>
<dbReference type="AlphaFoldDB" id="A0AA38YHR7"/>
<accession>A0AA38YHR7</accession>
<dbReference type="PANTHER" id="PTHR13145">
    <property type="entry name" value="SSM4 PROTEIN"/>
    <property type="match status" value="1"/>
</dbReference>
<feature type="transmembrane region" description="Helical" evidence="14">
    <location>
        <begin position="290"/>
        <end position="308"/>
    </location>
</feature>
<dbReference type="Proteomes" id="UP001168098">
    <property type="component" value="Unassembled WGS sequence"/>
</dbReference>
<dbReference type="Pfam" id="PF12906">
    <property type="entry name" value="RINGv"/>
    <property type="match status" value="1"/>
</dbReference>
<evidence type="ECO:0000313" key="17">
    <source>
        <dbReference type="EMBL" id="KAJ9670677.1"/>
    </source>
</evidence>
<dbReference type="SUPFAM" id="SSF57850">
    <property type="entry name" value="RING/U-box"/>
    <property type="match status" value="1"/>
</dbReference>
<evidence type="ECO:0000256" key="8">
    <source>
        <dbReference type="ARBA" id="ARBA00022771"/>
    </source>
</evidence>
<dbReference type="Gene3D" id="3.30.40.10">
    <property type="entry name" value="Zinc/RING finger domain, C3HC4 (zinc finger)"/>
    <property type="match status" value="1"/>
</dbReference>
<dbReference type="GO" id="GO:0005789">
    <property type="term" value="C:endoplasmic reticulum membrane"/>
    <property type="evidence" value="ECO:0007669"/>
    <property type="project" value="TreeGrafter"/>
</dbReference>
<keyword evidence="8 13" id="KW-0863">Zinc-finger</keyword>
<dbReference type="EC" id="2.3.2.27" evidence="4"/>
<dbReference type="InterPro" id="IPR001841">
    <property type="entry name" value="Znf_RING"/>
</dbReference>
<evidence type="ECO:0000256" key="14">
    <source>
        <dbReference type="SAM" id="Phobius"/>
    </source>
</evidence>
<dbReference type="PANTHER" id="PTHR13145:SF0">
    <property type="entry name" value="E3 UBIQUITIN-PROTEIN LIGASE MARCHF6"/>
    <property type="match status" value="1"/>
</dbReference>
<dbReference type="InterPro" id="IPR056521">
    <property type="entry name" value="MARCHF6-like_C"/>
</dbReference>
<proteinExistence type="predicted"/>
<dbReference type="CDD" id="cd16702">
    <property type="entry name" value="RING_CH-C4HC3_MARCH6"/>
    <property type="match status" value="1"/>
</dbReference>
<evidence type="ECO:0000313" key="18">
    <source>
        <dbReference type="Proteomes" id="UP001168098"/>
    </source>
</evidence>
<dbReference type="PROSITE" id="PS50089">
    <property type="entry name" value="ZF_RING_2"/>
    <property type="match status" value="1"/>
</dbReference>
<feature type="transmembrane region" description="Helical" evidence="14">
    <location>
        <begin position="895"/>
        <end position="918"/>
    </location>
</feature>
<comment type="subcellular location">
    <subcellularLocation>
        <location evidence="2">Membrane</location>
        <topology evidence="2">Multi-pass membrane protein</topology>
    </subcellularLocation>
</comment>
<keyword evidence="5" id="KW-0808">Transferase</keyword>
<comment type="catalytic activity">
    <reaction evidence="1">
        <text>S-ubiquitinyl-[E2 ubiquitin-conjugating enzyme]-L-cysteine + [acceptor protein]-L-lysine = [E2 ubiquitin-conjugating enzyme]-L-cysteine + N(6)-ubiquitinyl-[acceptor protein]-L-lysine.</text>
        <dbReference type="EC" id="2.3.2.27"/>
    </reaction>
</comment>
<evidence type="ECO:0000256" key="6">
    <source>
        <dbReference type="ARBA" id="ARBA00022692"/>
    </source>
</evidence>
<keyword evidence="6 14" id="KW-0812">Transmembrane</keyword>
<evidence type="ECO:0000259" key="15">
    <source>
        <dbReference type="PROSITE" id="PS50089"/>
    </source>
</evidence>
<evidence type="ECO:0000256" key="7">
    <source>
        <dbReference type="ARBA" id="ARBA00022723"/>
    </source>
</evidence>
<evidence type="ECO:0000256" key="4">
    <source>
        <dbReference type="ARBA" id="ARBA00012483"/>
    </source>
</evidence>
<evidence type="ECO:0000256" key="5">
    <source>
        <dbReference type="ARBA" id="ARBA00022679"/>
    </source>
</evidence>
<feature type="transmembrane region" description="Helical" evidence="14">
    <location>
        <begin position="939"/>
        <end position="964"/>
    </location>
</feature>
<feature type="transmembrane region" description="Helical" evidence="14">
    <location>
        <begin position="806"/>
        <end position="827"/>
    </location>
</feature>
<evidence type="ECO:0000256" key="2">
    <source>
        <dbReference type="ARBA" id="ARBA00004141"/>
    </source>
</evidence>
<dbReference type="SMART" id="SM00744">
    <property type="entry name" value="RINGv"/>
    <property type="match status" value="1"/>
</dbReference>
<dbReference type="EMBL" id="JARBHA010000020">
    <property type="protein sequence ID" value="KAJ9670677.1"/>
    <property type="molecule type" value="Genomic_DNA"/>
</dbReference>
<feature type="domain" description="RING-type" evidence="15">
    <location>
        <begin position="23"/>
        <end position="70"/>
    </location>
</feature>
<name>A0AA38YHR7_VITRO</name>
<organism evidence="17 18">
    <name type="scientific">Vitis rotundifolia</name>
    <name type="common">Muscadine grape</name>
    <dbReference type="NCBI Taxonomy" id="103349"/>
    <lineage>
        <taxon>Eukaryota</taxon>
        <taxon>Viridiplantae</taxon>
        <taxon>Streptophyta</taxon>
        <taxon>Embryophyta</taxon>
        <taxon>Tracheophyta</taxon>
        <taxon>Spermatophyta</taxon>
        <taxon>Magnoliopsida</taxon>
        <taxon>eudicotyledons</taxon>
        <taxon>Gunneridae</taxon>
        <taxon>Pentapetalae</taxon>
        <taxon>rosids</taxon>
        <taxon>Vitales</taxon>
        <taxon>Vitaceae</taxon>
        <taxon>Viteae</taxon>
        <taxon>Vitis</taxon>
    </lineage>
</organism>
<keyword evidence="18" id="KW-1185">Reference proteome</keyword>
<evidence type="ECO:0000256" key="12">
    <source>
        <dbReference type="ARBA" id="ARBA00023136"/>
    </source>
</evidence>
<feature type="domain" description="RING-CH-type" evidence="16">
    <location>
        <begin position="15"/>
        <end position="76"/>
    </location>
</feature>
<evidence type="ECO:0000259" key="16">
    <source>
        <dbReference type="PROSITE" id="PS51292"/>
    </source>
</evidence>
<keyword evidence="7" id="KW-0479">Metal-binding</keyword>
<feature type="transmembrane region" description="Helical" evidence="14">
    <location>
        <begin position="984"/>
        <end position="1000"/>
    </location>
</feature>
<dbReference type="GO" id="GO:0008270">
    <property type="term" value="F:zinc ion binding"/>
    <property type="evidence" value="ECO:0007669"/>
    <property type="project" value="UniProtKB-KW"/>
</dbReference>
<keyword evidence="10" id="KW-0862">Zinc</keyword>
<protein>
    <recommendedName>
        <fullName evidence="4">RING-type E3 ubiquitin transferase</fullName>
        <ecNumber evidence="4">2.3.2.27</ecNumber>
    </recommendedName>
</protein>
<evidence type="ECO:0000256" key="1">
    <source>
        <dbReference type="ARBA" id="ARBA00000900"/>
    </source>
</evidence>
<dbReference type="InterPro" id="IPR011016">
    <property type="entry name" value="Znf_RING-CH"/>
</dbReference>
<dbReference type="GO" id="GO:0036503">
    <property type="term" value="P:ERAD pathway"/>
    <property type="evidence" value="ECO:0007669"/>
    <property type="project" value="TreeGrafter"/>
</dbReference>
<evidence type="ECO:0000256" key="9">
    <source>
        <dbReference type="ARBA" id="ARBA00022786"/>
    </source>
</evidence>
<dbReference type="FunFam" id="3.30.40.10:FF:000288">
    <property type="entry name" value="Probable E3 ubiquitin ligase SUD1"/>
    <property type="match status" value="1"/>
</dbReference>
<feature type="transmembrane region" description="Helical" evidence="14">
    <location>
        <begin position="479"/>
        <end position="506"/>
    </location>
</feature>
<comment type="caution">
    <text evidence="17">The sequence shown here is derived from an EMBL/GenBank/DDBJ whole genome shotgun (WGS) entry which is preliminary data.</text>
</comment>
<dbReference type="Pfam" id="PF23113">
    <property type="entry name" value="MARCHF6_C"/>
    <property type="match status" value="1"/>
</dbReference>
<sequence>MEIAGPPLASGSEDRNEEDEDVCRICRNSGDSDNPLYYPCACRGSIKFVHEDCLLQWLDRSKTRRCEVCRHTFLFSPIYAEDAPARLPLREFITVITFKVFHVLQIFLHSAFSFSVYFLLISFGTYWIWQLAFVRSLSEAQKLFSSHISTKTIASNCFHGYLLSGIIKFVFHGCTFLRDFFIHLWDLRRQNLEGENGGRDGVHAARRPPDNADRDFVGGGEGIAGAGQIGRRNAENVAAWLEVLAAQLEDHVGRMFGRPNGVGIIEFFPFDMLVRIPVPVFRLLENSFSVLFRNTIFLIVVIFIPLSLGRVFSLHLLWLFSSATIPALSSVIPPTQTHALAKNALNNALGTDANSSLESCRDDMQSQVTAVVAGMLKEDSTGLEDVSNIISKTLSTNLFKGEIIRTSHLSNEMTLAIGYMFILLFFLFCLGPLFLIRYSRGQRLNWGRLFHIAYIAEAVLSIMRKFFAVLRHFMTMVKVAFILVIKFGFFPLICGCWLDICTLRVFGKTIVQRVAFFLEDPAASSFYHWIAGILYMLQFSFLMNLLQGVLHNGVLNFLQNLADPIYILFHSLVEDPVHKHAGNILLAVGIHGSLVVMLFFLPVRLAVLFVPSLFPLDLSLSDPLTTRFLFHICIPWATRYFKLRATVKTLLCQWFTVVGRELDLTDALLPRPEDNGMEENVHVEPEQQQGQHDRQLHEEVGQRNRDLGALARAEDSNLGIWASGNSDVEEKNGDEQADSDRYRFFLRILLLLVLAWITLLLSNLVLIVVPISLGRALFNAIPLLPLTRGIKFPLFSVTLDIKFNDIYAFILGNCIIRTVVTGSRYVVQHVQTGRAVVLLKQIWKWCGIALKSSALLSIWIFVIPVLIGLLFELVVVTPIRVPLDESPVFILYEDWLLGLIFLKFWTSLVLLDDEELFVDRSWRVKFERVLNDGFSQLQGLWVMSEIIIPIMMKLLTALCVPYMFSRGLFPMLGYPLLVNSAVHRFAWVGCLAFIFMCSCAKRIHALFIRMHNAIWNERYLIGQRLHNFKEVSGRDAKQG</sequence>
<evidence type="ECO:0000256" key="3">
    <source>
        <dbReference type="ARBA" id="ARBA00004906"/>
    </source>
</evidence>
<feature type="transmembrane region" description="Helical" evidence="14">
    <location>
        <begin position="415"/>
        <end position="436"/>
    </location>
</feature>
<dbReference type="InterPro" id="IPR013083">
    <property type="entry name" value="Znf_RING/FYVE/PHD"/>
</dbReference>
<evidence type="ECO:0000256" key="13">
    <source>
        <dbReference type="PROSITE-ProRule" id="PRU00175"/>
    </source>
</evidence>
<reference evidence="17 18" key="1">
    <citation type="journal article" date="2023" name="BMC Biotechnol.">
        <title>Vitis rotundifolia cv Carlos genome sequencing.</title>
        <authorList>
            <person name="Huff M."/>
            <person name="Hulse-Kemp A."/>
            <person name="Scheffler B."/>
            <person name="Youngblood R."/>
            <person name="Simpson S."/>
            <person name="Babiker E."/>
            <person name="Staton M."/>
        </authorList>
    </citation>
    <scope>NUCLEOTIDE SEQUENCE [LARGE SCALE GENOMIC DNA]</scope>
    <source>
        <tissue evidence="17">Leaf</tissue>
    </source>
</reference>
<keyword evidence="9" id="KW-0833">Ubl conjugation pathway</keyword>
<comment type="pathway">
    <text evidence="3">Protein modification; protein ubiquitination.</text>
</comment>